<dbReference type="PIRSF" id="PIRSF006351">
    <property type="entry name" value="PTS_EIIC-Cellobiose"/>
    <property type="match status" value="1"/>
</dbReference>
<evidence type="ECO:0000256" key="8">
    <source>
        <dbReference type="PIRNR" id="PIRNR006351"/>
    </source>
</evidence>
<dbReference type="GO" id="GO:0008982">
    <property type="term" value="F:protein-N(PI)-phosphohistidine-sugar phosphotransferase activity"/>
    <property type="evidence" value="ECO:0007669"/>
    <property type="project" value="UniProtKB-UniRule"/>
</dbReference>
<dbReference type="InterPro" id="IPR051088">
    <property type="entry name" value="PTS_Sugar-EIIC/EIIB"/>
</dbReference>
<dbReference type="NCBIfam" id="TIGR00410">
    <property type="entry name" value="lacE"/>
    <property type="match status" value="1"/>
</dbReference>
<comment type="subcellular location">
    <subcellularLocation>
        <location evidence="1">Cell membrane</location>
        <topology evidence="1">Multi-pass membrane protein</topology>
    </subcellularLocation>
</comment>
<keyword evidence="3 8" id="KW-1003">Cell membrane</keyword>
<evidence type="ECO:0000313" key="11">
    <source>
        <dbReference type="EMBL" id="SJZ56002.1"/>
    </source>
</evidence>
<sequence length="439" mass="47827">MEKKNSGMQGAFDKFTAFSVKVGNQVHLRSLRDAFTTIMPMFIMAGLAVLINNVIFPWILKGEALSKFQVFGNVITNGTLNVAALLIAPMIGYFLAKNKKFKNPISATVVATTCLILMMSINHVVTPNDMDETVTISNVLLFKDTGTQGMFAGIIIGLLATEIFIRLATMKRLQINLGEQVPPSVSQSFASLIPMIIVVCFFAILSAVLISVFETDLITLISTVIQEPLRKVNASLLGYILIFSTGNFLFTLGIHQTVLYGSLLEPILLVNMNENMSAVNAGKVAPNIINSAFTTVYSQMGGTGGTISLILAVLIFIKYKPYRDVVNLSIAPGIFEINEPIIFGLPIVFNIPMMIPFVLSPVIGALVGYFATAVGFVKPLAYMIPWTTPPVLSGFLASGGDWKVAFLQVLIIVATMFFYLPFLKISQRVSQKQAEELNA</sequence>
<evidence type="ECO:0000256" key="5">
    <source>
        <dbReference type="ARBA" id="ARBA00022692"/>
    </source>
</evidence>
<feature type="transmembrane region" description="Helical" evidence="9">
    <location>
        <begin position="296"/>
        <end position="317"/>
    </location>
</feature>
<dbReference type="InterPro" id="IPR004501">
    <property type="entry name" value="PTS_EIIC_3"/>
</dbReference>
<feature type="transmembrane region" description="Helical" evidence="9">
    <location>
        <begin position="79"/>
        <end position="96"/>
    </location>
</feature>
<feature type="transmembrane region" description="Helical" evidence="9">
    <location>
        <begin position="233"/>
        <end position="254"/>
    </location>
</feature>
<evidence type="ECO:0000256" key="1">
    <source>
        <dbReference type="ARBA" id="ARBA00004651"/>
    </source>
</evidence>
<keyword evidence="7 8" id="KW-0472">Membrane</keyword>
<feature type="transmembrane region" description="Helical" evidence="9">
    <location>
        <begin position="38"/>
        <end position="59"/>
    </location>
</feature>
<evidence type="ECO:0000256" key="4">
    <source>
        <dbReference type="ARBA" id="ARBA00022597"/>
    </source>
</evidence>
<dbReference type="AlphaFoldDB" id="A0A1T4LMS0"/>
<gene>
    <name evidence="11" type="ORF">SAMN02745116_00729</name>
</gene>
<name>A0A1T4LMS0_9ENTE</name>
<feature type="transmembrane region" description="Helical" evidence="9">
    <location>
        <begin position="189"/>
        <end position="213"/>
    </location>
</feature>
<reference evidence="11 12" key="1">
    <citation type="submission" date="2017-02" db="EMBL/GenBank/DDBJ databases">
        <authorList>
            <person name="Peterson S.W."/>
        </authorList>
    </citation>
    <scope>NUCLEOTIDE SEQUENCE [LARGE SCALE GENOMIC DNA]</scope>
    <source>
        <strain evidence="11 12">ATCC BAA-1030</strain>
    </source>
</reference>
<dbReference type="GO" id="GO:1901264">
    <property type="term" value="P:carbohydrate derivative transport"/>
    <property type="evidence" value="ECO:0007669"/>
    <property type="project" value="TreeGrafter"/>
</dbReference>
<dbReference type="GO" id="GO:0009401">
    <property type="term" value="P:phosphoenolpyruvate-dependent sugar phosphotransferase system"/>
    <property type="evidence" value="ECO:0007669"/>
    <property type="project" value="InterPro"/>
</dbReference>
<dbReference type="EMBL" id="FUXI01000006">
    <property type="protein sequence ID" value="SJZ56002.1"/>
    <property type="molecule type" value="Genomic_DNA"/>
</dbReference>
<dbReference type="Proteomes" id="UP000190328">
    <property type="component" value="Unassembled WGS sequence"/>
</dbReference>
<feature type="domain" description="PTS EIIC type-3" evidence="10">
    <location>
        <begin position="11"/>
        <end position="422"/>
    </location>
</feature>
<keyword evidence="5 9" id="KW-0812">Transmembrane</keyword>
<evidence type="ECO:0000256" key="2">
    <source>
        <dbReference type="ARBA" id="ARBA00022448"/>
    </source>
</evidence>
<dbReference type="PANTHER" id="PTHR33989:SF10">
    <property type="entry name" value="PERMEASE IIC COMPONENT"/>
    <property type="match status" value="1"/>
</dbReference>
<keyword evidence="2 8" id="KW-0813">Transport</keyword>
<dbReference type="InterPro" id="IPR004796">
    <property type="entry name" value="PTS_IIC_cello"/>
</dbReference>
<dbReference type="Pfam" id="PF02378">
    <property type="entry name" value="PTS_EIIC"/>
    <property type="match status" value="1"/>
</dbReference>
<protein>
    <recommendedName>
        <fullName evidence="8">Permease IIC component</fullName>
    </recommendedName>
</protein>
<feature type="transmembrane region" description="Helical" evidence="9">
    <location>
        <begin position="145"/>
        <end position="168"/>
    </location>
</feature>
<evidence type="ECO:0000256" key="6">
    <source>
        <dbReference type="ARBA" id="ARBA00022989"/>
    </source>
</evidence>
<keyword evidence="12" id="KW-1185">Reference proteome</keyword>
<dbReference type="PANTHER" id="PTHR33989">
    <property type="match status" value="1"/>
</dbReference>
<keyword evidence="4 8" id="KW-0762">Sugar transport</keyword>
<feature type="transmembrane region" description="Helical" evidence="9">
    <location>
        <begin position="366"/>
        <end position="384"/>
    </location>
</feature>
<evidence type="ECO:0000256" key="7">
    <source>
        <dbReference type="ARBA" id="ARBA00023136"/>
    </source>
</evidence>
<dbReference type="GO" id="GO:0005886">
    <property type="term" value="C:plasma membrane"/>
    <property type="evidence" value="ECO:0007669"/>
    <property type="project" value="UniProtKB-SubCell"/>
</dbReference>
<feature type="transmembrane region" description="Helical" evidence="9">
    <location>
        <begin position="404"/>
        <end position="423"/>
    </location>
</feature>
<dbReference type="RefSeq" id="WP_078806683.1">
    <property type="nucleotide sequence ID" value="NZ_FUXI01000006.1"/>
</dbReference>
<dbReference type="PROSITE" id="PS51105">
    <property type="entry name" value="PTS_EIIC_TYPE_3"/>
    <property type="match status" value="1"/>
</dbReference>
<evidence type="ECO:0000256" key="9">
    <source>
        <dbReference type="SAM" id="Phobius"/>
    </source>
</evidence>
<comment type="function">
    <text evidence="8">The phosphoenolpyruvate-dependent sugar phosphotransferase system (PTS), a major carbohydrate active -transport system, catalyzes the phosphorylation of incoming sugar substrates concomitant with their translocation across the cell membrane.</text>
</comment>
<evidence type="ECO:0000256" key="3">
    <source>
        <dbReference type="ARBA" id="ARBA00022475"/>
    </source>
</evidence>
<dbReference type="InterPro" id="IPR003352">
    <property type="entry name" value="PTS_EIIC"/>
</dbReference>
<evidence type="ECO:0000259" key="10">
    <source>
        <dbReference type="PROSITE" id="PS51105"/>
    </source>
</evidence>
<evidence type="ECO:0000313" key="12">
    <source>
        <dbReference type="Proteomes" id="UP000190328"/>
    </source>
</evidence>
<feature type="transmembrane region" description="Helical" evidence="9">
    <location>
        <begin position="105"/>
        <end position="125"/>
    </location>
</feature>
<keyword evidence="6 9" id="KW-1133">Transmembrane helix</keyword>
<dbReference type="STRING" id="263852.SAMN02745116_00729"/>
<accession>A0A1T4LMS0</accession>
<proteinExistence type="predicted"/>
<organism evidence="11 12">
    <name type="scientific">Pilibacter termitis</name>
    <dbReference type="NCBI Taxonomy" id="263852"/>
    <lineage>
        <taxon>Bacteria</taxon>
        <taxon>Bacillati</taxon>
        <taxon>Bacillota</taxon>
        <taxon>Bacilli</taxon>
        <taxon>Lactobacillales</taxon>
        <taxon>Enterococcaceae</taxon>
        <taxon>Pilibacter</taxon>
    </lineage>
</organism>